<dbReference type="InParanoid" id="A0A369JFN8"/>
<dbReference type="GO" id="GO:0004801">
    <property type="term" value="F:transaldolase activity"/>
    <property type="evidence" value="ECO:0007669"/>
    <property type="project" value="UniProtKB-EC"/>
</dbReference>
<gene>
    <name evidence="3" type="primary">tal_1</name>
    <name evidence="3" type="ORF">Hypma_001250</name>
</gene>
<evidence type="ECO:0000256" key="2">
    <source>
        <dbReference type="RuleBase" id="RU000501"/>
    </source>
</evidence>
<dbReference type="InterPro" id="IPR018225">
    <property type="entry name" value="Transaldolase_AS"/>
</dbReference>
<dbReference type="SUPFAM" id="SSF51569">
    <property type="entry name" value="Aldolase"/>
    <property type="match status" value="1"/>
</dbReference>
<dbReference type="PROSITE" id="PS01054">
    <property type="entry name" value="TRANSALDOLASE_1"/>
    <property type="match status" value="1"/>
</dbReference>
<comment type="pathway">
    <text evidence="2">Carbohydrate degradation; pentose phosphate pathway; D-glyceraldehyde 3-phosphate and beta-D-fructose 6-phosphate from D-ribose 5-phosphate and D-xylulose 5-phosphate (non-oxidative stage): step 2/3.</text>
</comment>
<dbReference type="OrthoDB" id="2015515at2759"/>
<dbReference type="GO" id="GO:0005975">
    <property type="term" value="P:carbohydrate metabolic process"/>
    <property type="evidence" value="ECO:0007669"/>
    <property type="project" value="InterPro"/>
</dbReference>
<dbReference type="InterPro" id="IPR001585">
    <property type="entry name" value="TAL/FSA"/>
</dbReference>
<dbReference type="EC" id="2.2.1.2" evidence="2"/>
<evidence type="ECO:0000313" key="4">
    <source>
        <dbReference type="Proteomes" id="UP000076154"/>
    </source>
</evidence>
<keyword evidence="1" id="KW-0704">Schiff base</keyword>
<dbReference type="EMBL" id="LUEZ02000110">
    <property type="protein sequence ID" value="RDB17676.1"/>
    <property type="molecule type" value="Genomic_DNA"/>
</dbReference>
<protein>
    <recommendedName>
        <fullName evidence="2">Transaldolase</fullName>
        <ecNumber evidence="2">2.2.1.2</ecNumber>
    </recommendedName>
</protein>
<comment type="catalytic activity">
    <reaction evidence="2">
        <text>D-sedoheptulose 7-phosphate + D-glyceraldehyde 3-phosphate = D-erythrose 4-phosphate + beta-D-fructose 6-phosphate</text>
        <dbReference type="Rhea" id="RHEA:17053"/>
        <dbReference type="ChEBI" id="CHEBI:16897"/>
        <dbReference type="ChEBI" id="CHEBI:57483"/>
        <dbReference type="ChEBI" id="CHEBI:57634"/>
        <dbReference type="ChEBI" id="CHEBI:59776"/>
        <dbReference type="EC" id="2.2.1.2"/>
    </reaction>
</comment>
<evidence type="ECO:0000313" key="3">
    <source>
        <dbReference type="EMBL" id="RDB17676.1"/>
    </source>
</evidence>
<dbReference type="Pfam" id="PF00923">
    <property type="entry name" value="TAL_FSA"/>
    <property type="match status" value="1"/>
</dbReference>
<dbReference type="InterPro" id="IPR013785">
    <property type="entry name" value="Aldolase_TIM"/>
</dbReference>
<accession>A0A369JFN8</accession>
<dbReference type="PANTHER" id="PTHR10683">
    <property type="entry name" value="TRANSALDOLASE"/>
    <property type="match status" value="1"/>
</dbReference>
<keyword evidence="4" id="KW-1185">Reference proteome</keyword>
<comment type="function">
    <text evidence="2">Catalyzes the rate-limiting step of the non-oxidative phase in the pentose phosphate pathway. Catalyzes the reversible conversion of sedheptulose-7-phosphate and D-glyceraldehyde 3-phosphate into erythrose-4-phosphate and beta-D-fructose 6-phosphate.</text>
</comment>
<name>A0A369JFN8_HYPMA</name>
<dbReference type="Gene3D" id="3.20.20.70">
    <property type="entry name" value="Aldolase class I"/>
    <property type="match status" value="1"/>
</dbReference>
<dbReference type="GO" id="GO:0006098">
    <property type="term" value="P:pentose-phosphate shunt"/>
    <property type="evidence" value="ECO:0007669"/>
    <property type="project" value="UniProtKB-UniPathway"/>
</dbReference>
<keyword evidence="2" id="KW-0808">Transferase</keyword>
<dbReference type="AlphaFoldDB" id="A0A369JFN8"/>
<comment type="caution">
    <text evidence="3">The sequence shown here is derived from an EMBL/GenBank/DDBJ whole genome shotgun (WGS) entry which is preliminary data.</text>
</comment>
<sequence>MSLNALQTLRQAGITIASDTGEYLKIGEFYPQDATTNPSLVFAAVTKPEYSHIIDGAVQYALSRRTTLEAQTELACDYLLVQVGLQILNIIPGRVSVSVDPRLAHDYDAIVAKSHNLISIFEELGVPRHRILVKIPATYSGILASQSLETLSTPIHTNATLIFSLVQALACAQAGIAVISPFIGRVKDWWAVHDTARNGGIPPPERALSEHPGILLVHEIRRAFTEYGYDTQVMAAGFRTIDEIVELGKNGSHGGPDLVTLPPELLEGLRRRPGGAIGVRRREGDKSLGDRDFEAPRYISRDGLSTSTPEHEAAYTADLTQEKIALDKVPEGLAKFSVDAKKLEDLLRGRIRISIESETSARL</sequence>
<dbReference type="PROSITE" id="PS00958">
    <property type="entry name" value="TRANSALDOLASE_2"/>
    <property type="match status" value="1"/>
</dbReference>
<reference evidence="3" key="1">
    <citation type="submission" date="2018-04" db="EMBL/GenBank/DDBJ databases">
        <title>Whole genome sequencing of Hypsizygus marmoreus.</title>
        <authorList>
            <person name="Choi I.-G."/>
            <person name="Min B."/>
            <person name="Kim J.-G."/>
            <person name="Kim S."/>
            <person name="Oh Y.-L."/>
            <person name="Kong W.-S."/>
            <person name="Park H."/>
            <person name="Jeong J."/>
            <person name="Song E.-S."/>
        </authorList>
    </citation>
    <scope>NUCLEOTIDE SEQUENCE [LARGE SCALE GENOMIC DNA]</scope>
    <source>
        <strain evidence="3">51987-8</strain>
    </source>
</reference>
<organism evidence="3 4">
    <name type="scientific">Hypsizygus marmoreus</name>
    <name type="common">White beech mushroom</name>
    <name type="synonym">Agaricus marmoreus</name>
    <dbReference type="NCBI Taxonomy" id="39966"/>
    <lineage>
        <taxon>Eukaryota</taxon>
        <taxon>Fungi</taxon>
        <taxon>Dikarya</taxon>
        <taxon>Basidiomycota</taxon>
        <taxon>Agaricomycotina</taxon>
        <taxon>Agaricomycetes</taxon>
        <taxon>Agaricomycetidae</taxon>
        <taxon>Agaricales</taxon>
        <taxon>Tricholomatineae</taxon>
        <taxon>Lyophyllaceae</taxon>
        <taxon>Hypsizygus</taxon>
    </lineage>
</organism>
<dbReference type="STRING" id="39966.A0A369JFN8"/>
<proteinExistence type="predicted"/>
<evidence type="ECO:0000256" key="1">
    <source>
        <dbReference type="ARBA" id="ARBA00023270"/>
    </source>
</evidence>
<dbReference type="PANTHER" id="PTHR10683:SF18">
    <property type="entry name" value="TRANSALDOLASE"/>
    <property type="match status" value="1"/>
</dbReference>
<dbReference type="UniPathway" id="UPA00115">
    <property type="reaction ID" value="UER00414"/>
</dbReference>
<keyword evidence="2" id="KW-0570">Pentose shunt</keyword>
<dbReference type="Proteomes" id="UP000076154">
    <property type="component" value="Unassembled WGS sequence"/>
</dbReference>